<sequence>METAALIVVLVILLALFFDFTNGFHDTANAMATPIATGALKPKTAVLLAAVLNLVGAFLSTEVSKTVSHGIIHEDGIKADIFLPMIFAGLIGAITWNMLTWLLGLPSSSSHALFGGLIGATLVGVGVSGIDFGMVLSKIILPALIAPVTAGIIAFAATKIAYSITRRYDNKPDGRDGFRWGQIFTSSLVALAHGTNDAQKTMGVITLALITVGWQSSSQADPYLWVIVACAVTIALGTYLGGWRIIRTLGKGLTDVKPAQGFSAESSTAATILASSAFGFALSTTQVASGSVIGSGLGRRGSSVRWSTAGRIAIGWLLTLPAAGAVGALAALLINWLGNWGIFIDAVLALAVIIGLFLRSRRDAVTSANAMSDVAESGLAIELPDTPPPTRRQQRIERAKAEAKARALAREKAKAEAKLKATKKARSTGSSSAVKAEEPEATRSEESK</sequence>
<organism evidence="8 9">
    <name type="scientific">Microbacterium croceum</name>
    <dbReference type="NCBI Taxonomy" id="2851645"/>
    <lineage>
        <taxon>Bacteria</taxon>
        <taxon>Bacillati</taxon>
        <taxon>Actinomycetota</taxon>
        <taxon>Actinomycetes</taxon>
        <taxon>Micrococcales</taxon>
        <taxon>Microbacteriaceae</taxon>
        <taxon>Microbacterium</taxon>
    </lineage>
</organism>
<comment type="caution">
    <text evidence="8">The sequence shown here is derived from an EMBL/GenBank/DDBJ whole genome shotgun (WGS) entry which is preliminary data.</text>
</comment>
<reference evidence="8 9" key="1">
    <citation type="submission" date="2021-06" db="EMBL/GenBank/DDBJ databases">
        <title>Genome-based taxonomic framework of Microbacterium strains isolated from marine environment, the description of four new species and reclassification of four preexisting species.</title>
        <authorList>
            <person name="Lee S.D."/>
            <person name="Kim S.-M."/>
            <person name="Byeon Y.-S."/>
            <person name="Yang H.L."/>
            <person name="Kim I.S."/>
        </authorList>
    </citation>
    <scope>NUCLEOTIDE SEQUENCE [LARGE SCALE GENOMIC DNA]</scope>
    <source>
        <strain evidence="8 9">SSW1-49</strain>
    </source>
</reference>
<dbReference type="Pfam" id="PF01384">
    <property type="entry name" value="PHO4"/>
    <property type="match status" value="1"/>
</dbReference>
<proteinExistence type="inferred from homology"/>
<feature type="transmembrane region" description="Helical" evidence="6">
    <location>
        <begin position="223"/>
        <end position="242"/>
    </location>
</feature>
<gene>
    <name evidence="8" type="ORF">KZC51_10080</name>
</gene>
<feature type="transmembrane region" description="Helical" evidence="6">
    <location>
        <begin position="111"/>
        <end position="132"/>
    </location>
</feature>
<comment type="subcellular location">
    <subcellularLocation>
        <location evidence="1 6">Membrane</location>
        <topology evidence="1 6">Multi-pass membrane protein</topology>
    </subcellularLocation>
</comment>
<accession>A0ABT0FF15</accession>
<keyword evidence="6" id="KW-0592">Phosphate transport</keyword>
<evidence type="ECO:0000256" key="5">
    <source>
        <dbReference type="ARBA" id="ARBA00023136"/>
    </source>
</evidence>
<evidence type="ECO:0000256" key="4">
    <source>
        <dbReference type="ARBA" id="ARBA00022989"/>
    </source>
</evidence>
<protein>
    <recommendedName>
        <fullName evidence="6">Phosphate transporter</fullName>
    </recommendedName>
</protein>
<feature type="transmembrane region" description="Helical" evidence="6">
    <location>
        <begin position="42"/>
        <end position="60"/>
    </location>
</feature>
<dbReference type="RefSeq" id="WP_247629848.1">
    <property type="nucleotide sequence ID" value="NZ_JAHWXN010000001.1"/>
</dbReference>
<keyword evidence="9" id="KW-1185">Reference proteome</keyword>
<evidence type="ECO:0000313" key="8">
    <source>
        <dbReference type="EMBL" id="MCK2036484.1"/>
    </source>
</evidence>
<evidence type="ECO:0000256" key="2">
    <source>
        <dbReference type="ARBA" id="ARBA00022448"/>
    </source>
</evidence>
<keyword evidence="2 6" id="KW-0813">Transport</keyword>
<feature type="transmembrane region" description="Helical" evidence="6">
    <location>
        <begin position="312"/>
        <end position="334"/>
    </location>
</feature>
<feature type="region of interest" description="Disordered" evidence="7">
    <location>
        <begin position="380"/>
        <end position="448"/>
    </location>
</feature>
<dbReference type="EMBL" id="JAHWXN010000001">
    <property type="protein sequence ID" value="MCK2036484.1"/>
    <property type="molecule type" value="Genomic_DNA"/>
</dbReference>
<keyword evidence="4 6" id="KW-1133">Transmembrane helix</keyword>
<comment type="similarity">
    <text evidence="6">Belongs to the inorganic phosphate transporter (PiT) (TC 2.A.20) family.</text>
</comment>
<feature type="transmembrane region" description="Helical" evidence="6">
    <location>
        <begin position="139"/>
        <end position="162"/>
    </location>
</feature>
<dbReference type="PANTHER" id="PTHR11101">
    <property type="entry name" value="PHOSPHATE TRANSPORTER"/>
    <property type="match status" value="1"/>
</dbReference>
<evidence type="ECO:0000256" key="7">
    <source>
        <dbReference type="SAM" id="MobiDB-lite"/>
    </source>
</evidence>
<feature type="transmembrane region" description="Helical" evidence="6">
    <location>
        <begin position="81"/>
        <end position="99"/>
    </location>
</feature>
<keyword evidence="5 6" id="KW-0472">Membrane</keyword>
<evidence type="ECO:0000256" key="3">
    <source>
        <dbReference type="ARBA" id="ARBA00022692"/>
    </source>
</evidence>
<feature type="transmembrane region" description="Helical" evidence="6">
    <location>
        <begin position="340"/>
        <end position="358"/>
    </location>
</feature>
<evidence type="ECO:0000313" key="9">
    <source>
        <dbReference type="Proteomes" id="UP001300096"/>
    </source>
</evidence>
<dbReference type="PANTHER" id="PTHR11101:SF54">
    <property type="entry name" value="LOW-AFFINITY INORGANIC PHOSPHATE TRANSPORTER-RELATED"/>
    <property type="match status" value="1"/>
</dbReference>
<keyword evidence="3 6" id="KW-0812">Transmembrane</keyword>
<dbReference type="InterPro" id="IPR001204">
    <property type="entry name" value="Phos_transporter"/>
</dbReference>
<feature type="compositionally biased region" description="Basic and acidic residues" evidence="7">
    <location>
        <begin position="394"/>
        <end position="419"/>
    </location>
</feature>
<dbReference type="Proteomes" id="UP001300096">
    <property type="component" value="Unassembled WGS sequence"/>
</dbReference>
<evidence type="ECO:0000256" key="6">
    <source>
        <dbReference type="RuleBase" id="RU363058"/>
    </source>
</evidence>
<feature type="compositionally biased region" description="Basic and acidic residues" evidence="7">
    <location>
        <begin position="435"/>
        <end position="448"/>
    </location>
</feature>
<evidence type="ECO:0000256" key="1">
    <source>
        <dbReference type="ARBA" id="ARBA00004141"/>
    </source>
</evidence>
<name>A0ABT0FF15_9MICO</name>